<dbReference type="InterPro" id="IPR038695">
    <property type="entry name" value="Saro_0823-like_sf"/>
</dbReference>
<comment type="caution">
    <text evidence="2">The sequence shown here is derived from an EMBL/GenBank/DDBJ whole genome shotgun (WGS) entry which is preliminary data.</text>
</comment>
<dbReference type="PANTHER" id="PTHR37953:SF1">
    <property type="entry name" value="UPF0127 PROTEIN MJ1496"/>
    <property type="match status" value="1"/>
</dbReference>
<dbReference type="PROSITE" id="PS51318">
    <property type="entry name" value="TAT"/>
    <property type="match status" value="1"/>
</dbReference>
<evidence type="ECO:0000313" key="2">
    <source>
        <dbReference type="EMBL" id="MXR50306.1"/>
    </source>
</evidence>
<accession>A0A6B0T242</accession>
<dbReference type="PANTHER" id="PTHR37953">
    <property type="entry name" value="UPF0127 PROTEIN MJ1496"/>
    <property type="match status" value="1"/>
</dbReference>
<sequence length="187" mass="19858">MALPRRGFLTSVLTASAAGIAGCTGDSDAPAQTNESEPSPPGSDDSDGQTGCDVENPHPDYDQTEVAVRSDGAELGSVTAAIADTEGLRYTGLSDTACLPEDRGMLFVLETADTHPFVMREMDFGLDIVYADVDGTITDIFHAPAPGPNEDGNEQRYPGFGKYVLEVNYGWTTDRGIETGDDLVFEL</sequence>
<name>A0A6B0T242_9EURY</name>
<organism evidence="2 3">
    <name type="scientific">Halovenus carboxidivorans</name>
    <dbReference type="NCBI Taxonomy" id="2692199"/>
    <lineage>
        <taxon>Archaea</taxon>
        <taxon>Methanobacteriati</taxon>
        <taxon>Methanobacteriota</taxon>
        <taxon>Stenosarchaea group</taxon>
        <taxon>Halobacteria</taxon>
        <taxon>Halobacteriales</taxon>
        <taxon>Haloarculaceae</taxon>
        <taxon>Halovenus</taxon>
    </lineage>
</organism>
<keyword evidence="3" id="KW-1185">Reference proteome</keyword>
<proteinExistence type="predicted"/>
<evidence type="ECO:0000256" key="1">
    <source>
        <dbReference type="SAM" id="MobiDB-lite"/>
    </source>
</evidence>
<dbReference type="InterPro" id="IPR006311">
    <property type="entry name" value="TAT_signal"/>
</dbReference>
<reference evidence="2 3" key="1">
    <citation type="submission" date="2019-12" db="EMBL/GenBank/DDBJ databases">
        <title>Isolation and characterization of three novel carbon monoxide-oxidizing members of Halobacteria from salione crusts and soils.</title>
        <authorList>
            <person name="Myers M.R."/>
            <person name="King G.M."/>
        </authorList>
    </citation>
    <scope>NUCLEOTIDE SEQUENCE [LARGE SCALE GENOMIC DNA]</scope>
    <source>
        <strain evidence="2 3">WSH3</strain>
    </source>
</reference>
<dbReference type="PROSITE" id="PS51257">
    <property type="entry name" value="PROKAR_LIPOPROTEIN"/>
    <property type="match status" value="1"/>
</dbReference>
<gene>
    <name evidence="2" type="ORF">GRX03_01610</name>
</gene>
<feature type="region of interest" description="Disordered" evidence="1">
    <location>
        <begin position="20"/>
        <end position="61"/>
    </location>
</feature>
<dbReference type="EMBL" id="WUUT01000001">
    <property type="protein sequence ID" value="MXR50306.1"/>
    <property type="molecule type" value="Genomic_DNA"/>
</dbReference>
<dbReference type="Proteomes" id="UP000466535">
    <property type="component" value="Unassembled WGS sequence"/>
</dbReference>
<evidence type="ECO:0000313" key="3">
    <source>
        <dbReference type="Proteomes" id="UP000466535"/>
    </source>
</evidence>
<dbReference type="AlphaFoldDB" id="A0A6B0T242"/>
<protein>
    <submittedName>
        <fullName evidence="2">DUF192 domain-containing protein</fullName>
    </submittedName>
</protein>
<dbReference type="Gene3D" id="2.60.120.1140">
    <property type="entry name" value="Protein of unknown function DUF192"/>
    <property type="match status" value="1"/>
</dbReference>
<dbReference type="OrthoDB" id="6763at2157"/>
<dbReference type="InterPro" id="IPR003795">
    <property type="entry name" value="DUF192"/>
</dbReference>
<dbReference type="Pfam" id="PF02643">
    <property type="entry name" value="DUF192"/>
    <property type="match status" value="1"/>
</dbReference>